<dbReference type="EMBL" id="JAAGOB010000015">
    <property type="protein sequence ID" value="NED97940.1"/>
    <property type="molecule type" value="Genomic_DNA"/>
</dbReference>
<comment type="caution">
    <text evidence="1">The sequence shown here is derived from an EMBL/GenBank/DDBJ whole genome shotgun (WGS) entry which is preliminary data.</text>
</comment>
<reference evidence="1 2" key="1">
    <citation type="submission" date="2020-02" db="EMBL/GenBank/DDBJ databases">
        <authorList>
            <person name="Li X.-J."/>
            <person name="Feng X.-M."/>
        </authorList>
    </citation>
    <scope>NUCLEOTIDE SEQUENCE [LARGE SCALE GENOMIC DNA]</scope>
    <source>
        <strain evidence="1 2">CGMCC 4.7225</strain>
    </source>
</reference>
<dbReference type="Proteomes" id="UP000469185">
    <property type="component" value="Unassembled WGS sequence"/>
</dbReference>
<evidence type="ECO:0000313" key="2">
    <source>
        <dbReference type="Proteomes" id="UP000469185"/>
    </source>
</evidence>
<gene>
    <name evidence="1" type="ORF">G1H11_21815</name>
</gene>
<evidence type="ECO:0008006" key="3">
    <source>
        <dbReference type="Google" id="ProtNLM"/>
    </source>
</evidence>
<protein>
    <recommendedName>
        <fullName evidence="3">Lipoprotein</fullName>
    </recommendedName>
</protein>
<sequence length="125" mass="13834">MGVDMRIRVLIGLGFTVLVGLAGCGDTPERVDEPASPCEEAIIVIERHENQMAEKIQGMYDDWDADKTSSDPLTWWAARDEEGREELIQVEMRADFVLWANMVLEAPDGCLALETRAAARGIVGQ</sequence>
<dbReference type="AlphaFoldDB" id="A0A6N9YSL6"/>
<proteinExistence type="predicted"/>
<organism evidence="1 2">
    <name type="scientific">Phytoactinopolyspora alkaliphila</name>
    <dbReference type="NCBI Taxonomy" id="1783498"/>
    <lineage>
        <taxon>Bacteria</taxon>
        <taxon>Bacillati</taxon>
        <taxon>Actinomycetota</taxon>
        <taxon>Actinomycetes</taxon>
        <taxon>Jiangellales</taxon>
        <taxon>Jiangellaceae</taxon>
        <taxon>Phytoactinopolyspora</taxon>
    </lineage>
</organism>
<dbReference type="PROSITE" id="PS51257">
    <property type="entry name" value="PROKAR_LIPOPROTEIN"/>
    <property type="match status" value="1"/>
</dbReference>
<evidence type="ECO:0000313" key="1">
    <source>
        <dbReference type="EMBL" id="NED97940.1"/>
    </source>
</evidence>
<keyword evidence="2" id="KW-1185">Reference proteome</keyword>
<name>A0A6N9YSL6_9ACTN</name>
<accession>A0A6N9YSL6</accession>